<feature type="compositionally biased region" description="Pro residues" evidence="7">
    <location>
        <begin position="53"/>
        <end position="71"/>
    </location>
</feature>
<keyword evidence="10" id="KW-1185">Reference proteome</keyword>
<dbReference type="PROSITE" id="PS51148">
    <property type="entry name" value="AXH"/>
    <property type="match status" value="1"/>
</dbReference>
<protein>
    <recommendedName>
        <fullName evidence="8">AXH domain-containing protein</fullName>
    </recommendedName>
</protein>
<dbReference type="PANTHER" id="PTHR13392">
    <property type="entry name" value="ATAXIN 1"/>
    <property type="match status" value="1"/>
</dbReference>
<dbReference type="OrthoDB" id="10000452at2759"/>
<accession>A0A267G723</accession>
<dbReference type="GO" id="GO:0005634">
    <property type="term" value="C:nucleus"/>
    <property type="evidence" value="ECO:0007669"/>
    <property type="project" value="UniProtKB-SubCell"/>
</dbReference>
<feature type="domain" description="AXH" evidence="8">
    <location>
        <begin position="158"/>
        <end position="311"/>
    </location>
</feature>
<dbReference type="GO" id="GO:0003723">
    <property type="term" value="F:RNA binding"/>
    <property type="evidence" value="ECO:0007669"/>
    <property type="project" value="InterPro"/>
</dbReference>
<proteinExistence type="predicted"/>
<feature type="compositionally biased region" description="Low complexity" evidence="7">
    <location>
        <begin position="72"/>
        <end position="81"/>
    </location>
</feature>
<evidence type="ECO:0000256" key="2">
    <source>
        <dbReference type="ARBA" id="ARBA00022491"/>
    </source>
</evidence>
<evidence type="ECO:0000259" key="8">
    <source>
        <dbReference type="PROSITE" id="PS51148"/>
    </source>
</evidence>
<evidence type="ECO:0000313" key="10">
    <source>
        <dbReference type="Proteomes" id="UP000215902"/>
    </source>
</evidence>
<dbReference type="InterPro" id="IPR043404">
    <property type="entry name" value="ATAXIN1-like"/>
</dbReference>
<feature type="region of interest" description="Disordered" evidence="7">
    <location>
        <begin position="27"/>
        <end position="112"/>
    </location>
</feature>
<dbReference type="InterPro" id="IPR003652">
    <property type="entry name" value="Ataxin_AXH_dom"/>
</dbReference>
<keyword evidence="6" id="KW-0539">Nucleus</keyword>
<dbReference type="InterPro" id="IPR036096">
    <property type="entry name" value="Ataxin_AXH_dom_sf"/>
</dbReference>
<dbReference type="AlphaFoldDB" id="A0A267G723"/>
<dbReference type="GO" id="GO:0006355">
    <property type="term" value="P:regulation of DNA-templated transcription"/>
    <property type="evidence" value="ECO:0007669"/>
    <property type="project" value="InterPro"/>
</dbReference>
<dbReference type="STRING" id="282301.A0A267G723"/>
<evidence type="ECO:0000313" key="9">
    <source>
        <dbReference type="EMBL" id="PAA81042.1"/>
    </source>
</evidence>
<dbReference type="SMART" id="SM00536">
    <property type="entry name" value="AXH"/>
    <property type="match status" value="1"/>
</dbReference>
<evidence type="ECO:0000256" key="6">
    <source>
        <dbReference type="ARBA" id="ARBA00023242"/>
    </source>
</evidence>
<name>A0A267G723_9PLAT</name>
<evidence type="ECO:0000256" key="7">
    <source>
        <dbReference type="SAM" id="MobiDB-lite"/>
    </source>
</evidence>
<evidence type="ECO:0000256" key="1">
    <source>
        <dbReference type="ARBA" id="ARBA00004123"/>
    </source>
</evidence>
<reference evidence="9 10" key="1">
    <citation type="submission" date="2017-06" db="EMBL/GenBank/DDBJ databases">
        <title>A platform for efficient transgenesis in Macrostomum lignano, a flatworm model organism for stem cell research.</title>
        <authorList>
            <person name="Berezikov E."/>
        </authorList>
    </citation>
    <scope>NUCLEOTIDE SEQUENCE [LARGE SCALE GENOMIC DNA]</scope>
    <source>
        <strain evidence="9">DV1</strain>
        <tissue evidence="9">Whole organism</tissue>
    </source>
</reference>
<dbReference type="Pfam" id="PF08517">
    <property type="entry name" value="AXH"/>
    <property type="match status" value="1"/>
</dbReference>
<dbReference type="SUPFAM" id="SSF102031">
    <property type="entry name" value="AXH domain"/>
    <property type="match status" value="1"/>
</dbReference>
<feature type="region of interest" description="Disordered" evidence="7">
    <location>
        <begin position="319"/>
        <end position="340"/>
    </location>
</feature>
<gene>
    <name evidence="9" type="ORF">BOX15_Mlig012940g3</name>
</gene>
<keyword evidence="2" id="KW-0678">Repressor</keyword>
<keyword evidence="4" id="KW-0238">DNA-binding</keyword>
<evidence type="ECO:0000256" key="4">
    <source>
        <dbReference type="ARBA" id="ARBA00023125"/>
    </source>
</evidence>
<dbReference type="EMBL" id="NIVC01000553">
    <property type="protein sequence ID" value="PAA81042.1"/>
    <property type="molecule type" value="Genomic_DNA"/>
</dbReference>
<feature type="compositionally biased region" description="Low complexity" evidence="7">
    <location>
        <begin position="27"/>
        <end position="52"/>
    </location>
</feature>
<keyword evidence="5" id="KW-0804">Transcription</keyword>
<evidence type="ECO:0000256" key="3">
    <source>
        <dbReference type="ARBA" id="ARBA00023015"/>
    </source>
</evidence>
<feature type="compositionally biased region" description="Basic residues" evidence="7">
    <location>
        <begin position="327"/>
        <end position="340"/>
    </location>
</feature>
<feature type="compositionally biased region" description="Pro residues" evidence="7">
    <location>
        <begin position="88"/>
        <end position="99"/>
    </location>
</feature>
<evidence type="ECO:0000256" key="5">
    <source>
        <dbReference type="ARBA" id="ARBA00023163"/>
    </source>
</evidence>
<dbReference type="GO" id="GO:0003677">
    <property type="term" value="F:DNA binding"/>
    <property type="evidence" value="ECO:0007669"/>
    <property type="project" value="UniProtKB-KW"/>
</dbReference>
<comment type="subcellular location">
    <subcellularLocation>
        <location evidence="1">Nucleus</location>
    </subcellularLocation>
</comment>
<comment type="caution">
    <text evidence="9">The sequence shown here is derived from an EMBL/GenBank/DDBJ whole genome shotgun (WGS) entry which is preliminary data.</text>
</comment>
<dbReference type="PANTHER" id="PTHR13392:SF13">
    <property type="entry name" value="AXH DOMAIN-CONTAINING PROTEIN"/>
    <property type="match status" value="1"/>
</dbReference>
<organism evidence="9 10">
    <name type="scientific">Macrostomum lignano</name>
    <dbReference type="NCBI Taxonomy" id="282301"/>
    <lineage>
        <taxon>Eukaryota</taxon>
        <taxon>Metazoa</taxon>
        <taxon>Spiralia</taxon>
        <taxon>Lophotrochozoa</taxon>
        <taxon>Platyhelminthes</taxon>
        <taxon>Rhabditophora</taxon>
        <taxon>Macrostomorpha</taxon>
        <taxon>Macrostomida</taxon>
        <taxon>Macrostomidae</taxon>
        <taxon>Macrostomum</taxon>
    </lineage>
</organism>
<dbReference type="Proteomes" id="UP000215902">
    <property type="component" value="Unassembled WGS sequence"/>
</dbReference>
<keyword evidence="3" id="KW-0805">Transcription regulation</keyword>
<sequence>MSTLTMEKATASSGNSTATVAAAAAAAAAAASSIWRPQTAQSSASLMSQLQHPLPPQPPPQLPPPQPPQPQLSPALHAAALMTAFGLHPPPPPPPPQYPPASRSMLHQMHPGGRYPPLSMAEVPRLPPQFQPHQQPHLHPGQLQPRLHRSVGAAASGSGAEALPMVNQLFRRGTVLSIWGGRFKRVEELTLQDFELTAMANAVPAAASSASAVAAIESQASGFSLIHCRLVQVEDSRTDGTSTLQLVSIGAERKQTRSLRLPSSQPLFVPDKSGWSARDPMRAMEIFGLACGRLEIGDCIIALTPRLRASPVSADVTAAQAAGLKSNQHRSSRKRSHSPS</sequence>